<feature type="region of interest" description="Disordered" evidence="1">
    <location>
        <begin position="278"/>
        <end position="441"/>
    </location>
</feature>
<gene>
    <name evidence="3" type="ORF">BDV98DRAFT_606986</name>
</gene>
<dbReference type="Pfam" id="PF04424">
    <property type="entry name" value="MINDY_DUB"/>
    <property type="match status" value="2"/>
</dbReference>
<feature type="compositionally biased region" description="Low complexity" evidence="1">
    <location>
        <begin position="395"/>
        <end position="406"/>
    </location>
</feature>
<evidence type="ECO:0000259" key="2">
    <source>
        <dbReference type="Pfam" id="PF04424"/>
    </source>
</evidence>
<dbReference type="GO" id="GO:0071944">
    <property type="term" value="C:cell periphery"/>
    <property type="evidence" value="ECO:0007669"/>
    <property type="project" value="TreeGrafter"/>
</dbReference>
<feature type="domain" description="MINDY deubiquitinase" evidence="2">
    <location>
        <begin position="447"/>
        <end position="483"/>
    </location>
</feature>
<organism evidence="3 4">
    <name type="scientific">Pterulicium gracile</name>
    <dbReference type="NCBI Taxonomy" id="1884261"/>
    <lineage>
        <taxon>Eukaryota</taxon>
        <taxon>Fungi</taxon>
        <taxon>Dikarya</taxon>
        <taxon>Basidiomycota</taxon>
        <taxon>Agaricomycotina</taxon>
        <taxon>Agaricomycetes</taxon>
        <taxon>Agaricomycetidae</taxon>
        <taxon>Agaricales</taxon>
        <taxon>Pleurotineae</taxon>
        <taxon>Pterulaceae</taxon>
        <taxon>Pterulicium</taxon>
    </lineage>
</organism>
<reference evidence="3 4" key="1">
    <citation type="journal article" date="2019" name="Nat. Ecol. Evol.">
        <title>Megaphylogeny resolves global patterns of mushroom evolution.</title>
        <authorList>
            <person name="Varga T."/>
            <person name="Krizsan K."/>
            <person name="Foldi C."/>
            <person name="Dima B."/>
            <person name="Sanchez-Garcia M."/>
            <person name="Sanchez-Ramirez S."/>
            <person name="Szollosi G.J."/>
            <person name="Szarkandi J.G."/>
            <person name="Papp V."/>
            <person name="Albert L."/>
            <person name="Andreopoulos W."/>
            <person name="Angelini C."/>
            <person name="Antonin V."/>
            <person name="Barry K.W."/>
            <person name="Bougher N.L."/>
            <person name="Buchanan P."/>
            <person name="Buyck B."/>
            <person name="Bense V."/>
            <person name="Catcheside P."/>
            <person name="Chovatia M."/>
            <person name="Cooper J."/>
            <person name="Damon W."/>
            <person name="Desjardin D."/>
            <person name="Finy P."/>
            <person name="Geml J."/>
            <person name="Haridas S."/>
            <person name="Hughes K."/>
            <person name="Justo A."/>
            <person name="Karasinski D."/>
            <person name="Kautmanova I."/>
            <person name="Kiss B."/>
            <person name="Kocsube S."/>
            <person name="Kotiranta H."/>
            <person name="LaButti K.M."/>
            <person name="Lechner B.E."/>
            <person name="Liimatainen K."/>
            <person name="Lipzen A."/>
            <person name="Lukacs Z."/>
            <person name="Mihaltcheva S."/>
            <person name="Morgado L.N."/>
            <person name="Niskanen T."/>
            <person name="Noordeloos M.E."/>
            <person name="Ohm R.A."/>
            <person name="Ortiz-Santana B."/>
            <person name="Ovrebo C."/>
            <person name="Racz N."/>
            <person name="Riley R."/>
            <person name="Savchenko A."/>
            <person name="Shiryaev A."/>
            <person name="Soop K."/>
            <person name="Spirin V."/>
            <person name="Szebenyi C."/>
            <person name="Tomsovsky M."/>
            <person name="Tulloss R.E."/>
            <person name="Uehling J."/>
            <person name="Grigoriev I.V."/>
            <person name="Vagvolgyi C."/>
            <person name="Papp T."/>
            <person name="Martin F.M."/>
            <person name="Miettinen O."/>
            <person name="Hibbett D.S."/>
            <person name="Nagy L.G."/>
        </authorList>
    </citation>
    <scope>NUCLEOTIDE SEQUENCE [LARGE SCALE GENOMIC DNA]</scope>
    <source>
        <strain evidence="3 4">CBS 309.79</strain>
    </source>
</reference>
<dbReference type="GO" id="GO:0005829">
    <property type="term" value="C:cytosol"/>
    <property type="evidence" value="ECO:0007669"/>
    <property type="project" value="TreeGrafter"/>
</dbReference>
<dbReference type="PANTHER" id="PTHR18063:SF6">
    <property type="entry name" value="UBIQUITIN CARBOXYL-TERMINAL HYDROLASE"/>
    <property type="match status" value="1"/>
</dbReference>
<dbReference type="OrthoDB" id="10261212at2759"/>
<dbReference type="GO" id="GO:0071108">
    <property type="term" value="P:protein K48-linked deubiquitination"/>
    <property type="evidence" value="ECO:0007669"/>
    <property type="project" value="TreeGrafter"/>
</dbReference>
<feature type="region of interest" description="Disordered" evidence="1">
    <location>
        <begin position="544"/>
        <end position="608"/>
    </location>
</feature>
<feature type="region of interest" description="Disordered" evidence="1">
    <location>
        <begin position="1"/>
        <end position="20"/>
    </location>
</feature>
<feature type="compositionally biased region" description="Pro residues" evidence="1">
    <location>
        <begin position="343"/>
        <end position="353"/>
    </location>
</feature>
<feature type="compositionally biased region" description="Low complexity" evidence="1">
    <location>
        <begin position="1"/>
        <end position="17"/>
    </location>
</feature>
<evidence type="ECO:0000313" key="3">
    <source>
        <dbReference type="EMBL" id="TFK98176.1"/>
    </source>
</evidence>
<sequence length="608" mass="64310">METNNTTTEHTFTAAAHPDAPTQLSSQAEVWFLKDISFNGRRVKIITQNFNGPCSLIAVCNILILRGDIEIQPPSRDSVSYEFLAQLVGEYLLTSPTAAQSGVDLSTALSALPKTQKGMDLSPLFTSPTSFLPSPGGELALFQAAGIPLYHGWLVDPDTPEAEVMGRAGDYDTAVNMIVEADHASEGRLLVGNDTSRGDFGSAAGGRAGPSGSGTSREEEESAKKIGDAMTIQRFLDATCTQLTYHGLFQLHALIAPGSLVALFRSSHLSVVWRPESTRVQAPVTPTEKHRADHAAPSQGSEVPPPGSNNPFVHHNNPFEQDTATTTAATSSAPPAQSQQTYLPPPGSPPPSSPEAGLSSLSITGPGPSSLFTSAAGPSNSAGAESHNPFVEPHSSTSQAQSSTSAPSFLVPVPASSSTQAPTSSSTHAHTSSSILPSSQTAPDVHTPLYALVTDHVFLHEPTVVWEVLQDVDGGAATFVDGELGKSVPMGGDWAGGQPQKGGYQEGGQGQTEEERTAMMIRMQGNEWVGVDERDEALARQLQAEEDQHASEAMARRQSERQGRQQARPHDQTNGYQQDPAQIELNARRAAADGTMGKKKGKKDCVIM</sequence>
<feature type="compositionally biased region" description="Low complexity" evidence="1">
    <location>
        <begin position="414"/>
        <end position="434"/>
    </location>
</feature>
<protein>
    <recommendedName>
        <fullName evidence="2">MINDY deubiquitinase domain-containing protein</fullName>
    </recommendedName>
</protein>
<feature type="compositionally biased region" description="Low complexity" evidence="1">
    <location>
        <begin position="323"/>
        <end position="341"/>
    </location>
</feature>
<feature type="domain" description="MINDY deubiquitinase" evidence="2">
    <location>
        <begin position="30"/>
        <end position="276"/>
    </location>
</feature>
<dbReference type="EMBL" id="ML178841">
    <property type="protein sequence ID" value="TFK98176.1"/>
    <property type="molecule type" value="Genomic_DNA"/>
</dbReference>
<dbReference type="Proteomes" id="UP000305067">
    <property type="component" value="Unassembled WGS sequence"/>
</dbReference>
<dbReference type="GO" id="GO:0016807">
    <property type="term" value="F:cysteine-type carboxypeptidase activity"/>
    <property type="evidence" value="ECO:0007669"/>
    <property type="project" value="TreeGrafter"/>
</dbReference>
<name>A0A5C3Q9C5_9AGAR</name>
<proteinExistence type="predicted"/>
<dbReference type="AlphaFoldDB" id="A0A5C3Q9C5"/>
<dbReference type="InterPro" id="IPR033979">
    <property type="entry name" value="MINDY_domain"/>
</dbReference>
<evidence type="ECO:0000256" key="1">
    <source>
        <dbReference type="SAM" id="MobiDB-lite"/>
    </source>
</evidence>
<dbReference type="GO" id="GO:1990380">
    <property type="term" value="F:K48-linked deubiquitinase activity"/>
    <property type="evidence" value="ECO:0007669"/>
    <property type="project" value="InterPro"/>
</dbReference>
<evidence type="ECO:0000313" key="4">
    <source>
        <dbReference type="Proteomes" id="UP000305067"/>
    </source>
</evidence>
<dbReference type="InterPro" id="IPR007518">
    <property type="entry name" value="MINDY"/>
</dbReference>
<dbReference type="GO" id="GO:0004843">
    <property type="term" value="F:cysteine-type deubiquitinase activity"/>
    <property type="evidence" value="ECO:0007669"/>
    <property type="project" value="InterPro"/>
</dbReference>
<dbReference type="PANTHER" id="PTHR18063">
    <property type="entry name" value="NF-E2 INDUCIBLE PROTEIN"/>
    <property type="match status" value="1"/>
</dbReference>
<keyword evidence="4" id="KW-1185">Reference proteome</keyword>
<dbReference type="STRING" id="1884261.A0A5C3Q9C5"/>
<feature type="region of interest" description="Disordered" evidence="1">
    <location>
        <begin position="189"/>
        <end position="224"/>
    </location>
</feature>
<feature type="compositionally biased region" description="Polar residues" evidence="1">
    <location>
        <begin position="370"/>
        <end position="383"/>
    </location>
</feature>
<feature type="compositionally biased region" description="Basic and acidic residues" evidence="1">
    <location>
        <begin position="546"/>
        <end position="571"/>
    </location>
</feature>
<accession>A0A5C3Q9C5</accession>
<feature type="compositionally biased region" description="Gly residues" evidence="1">
    <location>
        <begin position="203"/>
        <end position="212"/>
    </location>
</feature>